<evidence type="ECO:0000313" key="2">
    <source>
        <dbReference type="Proteomes" id="UP000805193"/>
    </source>
</evidence>
<gene>
    <name evidence="1" type="ORF">HPB47_020205</name>
</gene>
<reference evidence="1 2" key="1">
    <citation type="journal article" date="2020" name="Cell">
        <title>Large-Scale Comparative Analyses of Tick Genomes Elucidate Their Genetic Diversity and Vector Capacities.</title>
        <authorList>
            <consortium name="Tick Genome and Microbiome Consortium (TIGMIC)"/>
            <person name="Jia N."/>
            <person name="Wang J."/>
            <person name="Shi W."/>
            <person name="Du L."/>
            <person name="Sun Y."/>
            <person name="Zhan W."/>
            <person name="Jiang J.F."/>
            <person name="Wang Q."/>
            <person name="Zhang B."/>
            <person name="Ji P."/>
            <person name="Bell-Sakyi L."/>
            <person name="Cui X.M."/>
            <person name="Yuan T.T."/>
            <person name="Jiang B.G."/>
            <person name="Yang W.F."/>
            <person name="Lam T.T."/>
            <person name="Chang Q.C."/>
            <person name="Ding S.J."/>
            <person name="Wang X.J."/>
            <person name="Zhu J.G."/>
            <person name="Ruan X.D."/>
            <person name="Zhao L."/>
            <person name="Wei J.T."/>
            <person name="Ye R.Z."/>
            <person name="Que T.C."/>
            <person name="Du C.H."/>
            <person name="Zhou Y.H."/>
            <person name="Cheng J.X."/>
            <person name="Dai P.F."/>
            <person name="Guo W.B."/>
            <person name="Han X.H."/>
            <person name="Huang E.J."/>
            <person name="Li L.F."/>
            <person name="Wei W."/>
            <person name="Gao Y.C."/>
            <person name="Liu J.Z."/>
            <person name="Shao H.Z."/>
            <person name="Wang X."/>
            <person name="Wang C.C."/>
            <person name="Yang T.C."/>
            <person name="Huo Q.B."/>
            <person name="Li W."/>
            <person name="Chen H.Y."/>
            <person name="Chen S.E."/>
            <person name="Zhou L.G."/>
            <person name="Ni X.B."/>
            <person name="Tian J.H."/>
            <person name="Sheng Y."/>
            <person name="Liu T."/>
            <person name="Pan Y.S."/>
            <person name="Xia L.Y."/>
            <person name="Li J."/>
            <person name="Zhao F."/>
            <person name="Cao W.C."/>
        </authorList>
    </citation>
    <scope>NUCLEOTIDE SEQUENCE [LARGE SCALE GENOMIC DNA]</scope>
    <source>
        <strain evidence="1">Iper-2018</strain>
    </source>
</reference>
<feature type="non-terminal residue" evidence="1">
    <location>
        <position position="1"/>
    </location>
</feature>
<dbReference type="EMBL" id="JABSTQ010009083">
    <property type="protein sequence ID" value="KAG0433118.1"/>
    <property type="molecule type" value="Genomic_DNA"/>
</dbReference>
<name>A0AC60QH02_IXOPE</name>
<comment type="caution">
    <text evidence="1">The sequence shown here is derived from an EMBL/GenBank/DDBJ whole genome shotgun (WGS) entry which is preliminary data.</text>
</comment>
<dbReference type="Proteomes" id="UP000805193">
    <property type="component" value="Unassembled WGS sequence"/>
</dbReference>
<proteinExistence type="predicted"/>
<sequence>HWVKTRDGALRRNRRQLFLLPDEDGDPDPAPEPPQPGEPADTTNDDASKPEVTMPPSRTGVNDHPTASTRRS</sequence>
<organism evidence="1 2">
    <name type="scientific">Ixodes persulcatus</name>
    <name type="common">Taiga tick</name>
    <dbReference type="NCBI Taxonomy" id="34615"/>
    <lineage>
        <taxon>Eukaryota</taxon>
        <taxon>Metazoa</taxon>
        <taxon>Ecdysozoa</taxon>
        <taxon>Arthropoda</taxon>
        <taxon>Chelicerata</taxon>
        <taxon>Arachnida</taxon>
        <taxon>Acari</taxon>
        <taxon>Parasitiformes</taxon>
        <taxon>Ixodida</taxon>
        <taxon>Ixodoidea</taxon>
        <taxon>Ixodidae</taxon>
        <taxon>Ixodinae</taxon>
        <taxon>Ixodes</taxon>
    </lineage>
</organism>
<accession>A0AC60QH02</accession>
<protein>
    <submittedName>
        <fullName evidence="1">Uncharacterized protein</fullName>
    </submittedName>
</protein>
<evidence type="ECO:0000313" key="1">
    <source>
        <dbReference type="EMBL" id="KAG0433118.1"/>
    </source>
</evidence>
<feature type="non-terminal residue" evidence="1">
    <location>
        <position position="72"/>
    </location>
</feature>
<keyword evidence="2" id="KW-1185">Reference proteome</keyword>